<keyword evidence="2" id="KW-1185">Reference proteome</keyword>
<reference evidence="2" key="1">
    <citation type="journal article" date="2019" name="Int. J. Syst. Evol. Microbiol.">
        <title>The Global Catalogue of Microorganisms (GCM) 10K type strain sequencing project: providing services to taxonomists for standard genome sequencing and annotation.</title>
        <authorList>
            <consortium name="The Broad Institute Genomics Platform"/>
            <consortium name="The Broad Institute Genome Sequencing Center for Infectious Disease"/>
            <person name="Wu L."/>
            <person name="Ma J."/>
        </authorList>
    </citation>
    <scope>NUCLEOTIDE SEQUENCE [LARGE SCALE GENOMIC DNA]</scope>
    <source>
        <strain evidence="2">CGMCC 4.7396</strain>
    </source>
</reference>
<proteinExistence type="predicted"/>
<dbReference type="Proteomes" id="UP001595712">
    <property type="component" value="Unassembled WGS sequence"/>
</dbReference>
<evidence type="ECO:0000313" key="1">
    <source>
        <dbReference type="EMBL" id="MFC3494839.1"/>
    </source>
</evidence>
<comment type="caution">
    <text evidence="1">The sequence shown here is derived from an EMBL/GenBank/DDBJ whole genome shotgun (WGS) entry which is preliminary data.</text>
</comment>
<dbReference type="RefSeq" id="WP_387978935.1">
    <property type="nucleotide sequence ID" value="NZ_JBHRWO010000020.1"/>
</dbReference>
<protein>
    <submittedName>
        <fullName evidence="1">Uncharacterized protein</fullName>
    </submittedName>
</protein>
<organism evidence="1 2">
    <name type="scientific">Glycomyces rhizosphaerae</name>
    <dbReference type="NCBI Taxonomy" id="2054422"/>
    <lineage>
        <taxon>Bacteria</taxon>
        <taxon>Bacillati</taxon>
        <taxon>Actinomycetota</taxon>
        <taxon>Actinomycetes</taxon>
        <taxon>Glycomycetales</taxon>
        <taxon>Glycomycetaceae</taxon>
        <taxon>Glycomyces</taxon>
    </lineage>
</organism>
<sequence>MTDLPTRITVVDTYGDQVNTADFLADIEDPPRRIVVRPTPGARTRKSLAVDVLQAEGKIIDPERDRGPAIDLWRCATAWLHTYGTSDLIVDRAHLLPTSALSDLATAASQAGTHLWLIDGDSSGRLRQRSAGRDDYARNVDITSIKWGQIWQELPLPSAPEQVPAVETPPWPALPSADFPTFLAACHDHLDDTEFDRVQELFTPAAKRTHDWLVENEDLFAAPSDHLTDRIVRWLRDVHLGPLTDPVAALITLRATQVALFRDSLFLNWNPRRLGRDPHQRLVGSLTENAAASLNSLASTEQAAAAAMSLHLNRTPAYFECWRVGDLSEDGTVLREPAEHHHFGQTSLHSHFAGRNLVIDHRDRTAEVPCQGPVRVPEHARTLLRAHATFRRLQHARENEAFFDLIAYKNQPHPRLRIAATTAAGRINTDLPWLHGDNCRYGTDQGPELRRDSWLAQRGLEITRLPVPPPEWVGLPRSMHFYPHEDYAA</sequence>
<dbReference type="EMBL" id="JBHRWO010000020">
    <property type="protein sequence ID" value="MFC3494839.1"/>
    <property type="molecule type" value="Genomic_DNA"/>
</dbReference>
<accession>A0ABV7Q5M2</accession>
<name>A0ABV7Q5M2_9ACTN</name>
<gene>
    <name evidence="1" type="ORF">ACFO8M_20320</name>
</gene>
<evidence type="ECO:0000313" key="2">
    <source>
        <dbReference type="Proteomes" id="UP001595712"/>
    </source>
</evidence>